<evidence type="ECO:0000313" key="2">
    <source>
        <dbReference type="Proteomes" id="UP000053257"/>
    </source>
</evidence>
<dbReference type="HOGENOM" id="CLU_650705_0_0_1"/>
<dbReference type="AlphaFoldDB" id="A0A0C3S0K4"/>
<proteinExistence type="predicted"/>
<accession>A0A0C3S0K4</accession>
<gene>
    <name evidence="1" type="ORF">PHLGIDRAFT_508492</name>
</gene>
<protein>
    <submittedName>
        <fullName evidence="1">Uncharacterized protein</fullName>
    </submittedName>
</protein>
<dbReference type="EMBL" id="KN840479">
    <property type="protein sequence ID" value="KIP08446.1"/>
    <property type="molecule type" value="Genomic_DNA"/>
</dbReference>
<dbReference type="Proteomes" id="UP000053257">
    <property type="component" value="Unassembled WGS sequence"/>
</dbReference>
<name>A0A0C3S0K4_PHLG1</name>
<keyword evidence="2" id="KW-1185">Reference proteome</keyword>
<organism evidence="1 2">
    <name type="scientific">Phlebiopsis gigantea (strain 11061_1 CR5-6)</name>
    <name type="common">White-rot fungus</name>
    <name type="synonym">Peniophora gigantea</name>
    <dbReference type="NCBI Taxonomy" id="745531"/>
    <lineage>
        <taxon>Eukaryota</taxon>
        <taxon>Fungi</taxon>
        <taxon>Dikarya</taxon>
        <taxon>Basidiomycota</taxon>
        <taxon>Agaricomycotina</taxon>
        <taxon>Agaricomycetes</taxon>
        <taxon>Polyporales</taxon>
        <taxon>Phanerochaetaceae</taxon>
        <taxon>Phlebiopsis</taxon>
    </lineage>
</organism>
<reference evidence="1 2" key="1">
    <citation type="journal article" date="2014" name="PLoS Genet.">
        <title>Analysis of the Phlebiopsis gigantea genome, transcriptome and secretome provides insight into its pioneer colonization strategies of wood.</title>
        <authorList>
            <person name="Hori C."/>
            <person name="Ishida T."/>
            <person name="Igarashi K."/>
            <person name="Samejima M."/>
            <person name="Suzuki H."/>
            <person name="Master E."/>
            <person name="Ferreira P."/>
            <person name="Ruiz-Duenas F.J."/>
            <person name="Held B."/>
            <person name="Canessa P."/>
            <person name="Larrondo L.F."/>
            <person name="Schmoll M."/>
            <person name="Druzhinina I.S."/>
            <person name="Kubicek C.P."/>
            <person name="Gaskell J.A."/>
            <person name="Kersten P."/>
            <person name="St John F."/>
            <person name="Glasner J."/>
            <person name="Sabat G."/>
            <person name="Splinter BonDurant S."/>
            <person name="Syed K."/>
            <person name="Yadav J."/>
            <person name="Mgbeahuruike A.C."/>
            <person name="Kovalchuk A."/>
            <person name="Asiegbu F.O."/>
            <person name="Lackner G."/>
            <person name="Hoffmeister D."/>
            <person name="Rencoret J."/>
            <person name="Gutierrez A."/>
            <person name="Sun H."/>
            <person name="Lindquist E."/>
            <person name="Barry K."/>
            <person name="Riley R."/>
            <person name="Grigoriev I.V."/>
            <person name="Henrissat B."/>
            <person name="Kues U."/>
            <person name="Berka R.M."/>
            <person name="Martinez A.T."/>
            <person name="Covert S.F."/>
            <person name="Blanchette R.A."/>
            <person name="Cullen D."/>
        </authorList>
    </citation>
    <scope>NUCLEOTIDE SEQUENCE [LARGE SCALE GENOMIC DNA]</scope>
    <source>
        <strain evidence="1 2">11061_1 CR5-6</strain>
    </source>
</reference>
<evidence type="ECO:0000313" key="1">
    <source>
        <dbReference type="EMBL" id="KIP08446.1"/>
    </source>
</evidence>
<sequence length="422" mass="46299">MSYSPLHHLVQAILNSPLVDSNGVQFFVKQFQGPNIVLPLKPGHPVVNCDFEMSNGYGISNGVRFRILVPGQLGISVYITNVAAATPPELVRAALAKAVRYLAARPQLAMVDQDVTHVQVPVNGGLMCEAATIHSCHTREIGTNRRRAPWFPWSREPGEIVDDIAWAEWTGNGRRSRASDSIHDTRKERANIWLHGQHQISLAARWHWLAATLRVAIYGWVIEVLLAYCTSVLFNIAWEHEESRINASIGNSIGSQSAPTGAVHEERMNATTLEVLGKSILRAPLIGPSGVQYFVKAFQGTGIAMRLDYLSLTVQCDWAIATRLGPNNGVRYQIYVTGQDPATGVSCYIEDVDANTPPTQVRNALIRIIKTLAGSPQLSMANLSVVGVPATEVMTSRVLNLKIRGQASSTRKIESYACYRDA</sequence>